<dbReference type="EMBL" id="ML170292">
    <property type="protein sequence ID" value="TDL15066.1"/>
    <property type="molecule type" value="Genomic_DNA"/>
</dbReference>
<evidence type="ECO:0000313" key="5">
    <source>
        <dbReference type="Proteomes" id="UP000294933"/>
    </source>
</evidence>
<feature type="repeat" description="WD" evidence="3">
    <location>
        <begin position="525"/>
        <end position="566"/>
    </location>
</feature>
<gene>
    <name evidence="4" type="ORF">BD410DRAFT_756758</name>
</gene>
<dbReference type="Pfam" id="PF00400">
    <property type="entry name" value="WD40"/>
    <property type="match status" value="7"/>
</dbReference>
<keyword evidence="2" id="KW-0677">Repeat</keyword>
<dbReference type="InterPro" id="IPR015943">
    <property type="entry name" value="WD40/YVTN_repeat-like_dom_sf"/>
</dbReference>
<name>A0A4Y7PJ03_9AGAM</name>
<dbReference type="PANTHER" id="PTHR19848:SF8">
    <property type="entry name" value="F-BOX AND WD REPEAT DOMAIN CONTAINING 7"/>
    <property type="match status" value="1"/>
</dbReference>
<dbReference type="AlphaFoldDB" id="A0A4Y7PJ03"/>
<dbReference type="InterPro" id="IPR001680">
    <property type="entry name" value="WD40_rpt"/>
</dbReference>
<dbReference type="PANTHER" id="PTHR19848">
    <property type="entry name" value="WD40 REPEAT PROTEIN"/>
    <property type="match status" value="1"/>
</dbReference>
<sequence length="635" mass="68936">MSETTIATGTYTIENVDRRNDIFLAGDGRGSLVAGSSDSDADPPMKARWVLRLQRNGRYTISPAMQRNMYASCPTSCGLRSEIVLSSIDHHWVVKETRVKGTFVISHVLHQLYWGIEDDEAGTPVRLRQPPTGSGNQWRFHPCLGSTPNAPQNVFDSRNIDRNVDSQTATVQTRSRTREVVDSRPSTSTPVVLHSVVGSLAIDGGNIDSQANTATQISEVVDGRAANPTPVVPQSVIDSRNDDETLDTESLDTQTAAILTPSQTTKAVGSQSSTPIPVVPQGVVESRNIAAIQTASSPSQTKNANDVRPAIRHKLKGHFNGVYSAAYSPDGETIVSGGHDSTIRVWDVRTGRLALKLDNGYSGTVHSVTISPDGKQIVSGSGDGTVRFWDAQSGTLGATLTGHTEWVSSLAWSPGGKRVVSGSGDKTIRVWDAEIRRLKLGPLLEHTGYVMTVNFSMDGKQLLSGSADGTVRVWDAATWHVMRTFTEQCVVWSAIFSPDRKQIVSGDDRGNVRVWDMQTSDSIVLSGHKGTVYSVRFSPDGERFVSAGYQGQIIVWDANSLHALGTLRCNGYQIHSVGFSPDGRWIVSGAGDGMIRIWEADRLDDTPELRRGWDSDKDSICTMPELGESSRCRIC</sequence>
<dbReference type="SUPFAM" id="SSF50978">
    <property type="entry name" value="WD40 repeat-like"/>
    <property type="match status" value="1"/>
</dbReference>
<dbReference type="PRINTS" id="PR00320">
    <property type="entry name" value="GPROTEINBRPT"/>
</dbReference>
<organism evidence="4 5">
    <name type="scientific">Rickenella mellea</name>
    <dbReference type="NCBI Taxonomy" id="50990"/>
    <lineage>
        <taxon>Eukaryota</taxon>
        <taxon>Fungi</taxon>
        <taxon>Dikarya</taxon>
        <taxon>Basidiomycota</taxon>
        <taxon>Agaricomycotina</taxon>
        <taxon>Agaricomycetes</taxon>
        <taxon>Hymenochaetales</taxon>
        <taxon>Rickenellaceae</taxon>
        <taxon>Rickenella</taxon>
    </lineage>
</organism>
<dbReference type="OrthoDB" id="10251741at2759"/>
<dbReference type="PROSITE" id="PS50082">
    <property type="entry name" value="WD_REPEATS_2"/>
    <property type="match status" value="7"/>
</dbReference>
<accession>A0A4Y7PJ03</accession>
<keyword evidence="1 3" id="KW-0853">WD repeat</keyword>
<dbReference type="VEuPathDB" id="FungiDB:BD410DRAFT_756758"/>
<dbReference type="InterPro" id="IPR036322">
    <property type="entry name" value="WD40_repeat_dom_sf"/>
</dbReference>
<evidence type="ECO:0000256" key="1">
    <source>
        <dbReference type="ARBA" id="ARBA00022574"/>
    </source>
</evidence>
<dbReference type="InterPro" id="IPR019775">
    <property type="entry name" value="WD40_repeat_CS"/>
</dbReference>
<dbReference type="CDD" id="cd00200">
    <property type="entry name" value="WD40"/>
    <property type="match status" value="1"/>
</dbReference>
<feature type="repeat" description="WD" evidence="3">
    <location>
        <begin position="491"/>
        <end position="525"/>
    </location>
</feature>
<dbReference type="PROSITE" id="PS50294">
    <property type="entry name" value="WD_REPEATS_REGION"/>
    <property type="match status" value="6"/>
</dbReference>
<dbReference type="PROSITE" id="PS00678">
    <property type="entry name" value="WD_REPEATS_1"/>
    <property type="match status" value="2"/>
</dbReference>
<evidence type="ECO:0000313" key="4">
    <source>
        <dbReference type="EMBL" id="TDL15066.1"/>
    </source>
</evidence>
<dbReference type="Gene3D" id="2.80.10.50">
    <property type="match status" value="1"/>
</dbReference>
<reference evidence="4 5" key="1">
    <citation type="submission" date="2018-06" db="EMBL/GenBank/DDBJ databases">
        <title>A transcriptomic atlas of mushroom development highlights an independent origin of complex multicellularity.</title>
        <authorList>
            <consortium name="DOE Joint Genome Institute"/>
            <person name="Krizsan K."/>
            <person name="Almasi E."/>
            <person name="Merenyi Z."/>
            <person name="Sahu N."/>
            <person name="Viragh M."/>
            <person name="Koszo T."/>
            <person name="Mondo S."/>
            <person name="Kiss B."/>
            <person name="Balint B."/>
            <person name="Kues U."/>
            <person name="Barry K."/>
            <person name="Hegedus J.C."/>
            <person name="Henrissat B."/>
            <person name="Johnson J."/>
            <person name="Lipzen A."/>
            <person name="Ohm R."/>
            <person name="Nagy I."/>
            <person name="Pangilinan J."/>
            <person name="Yan J."/>
            <person name="Xiong Y."/>
            <person name="Grigoriev I.V."/>
            <person name="Hibbett D.S."/>
            <person name="Nagy L.G."/>
        </authorList>
    </citation>
    <scope>NUCLEOTIDE SEQUENCE [LARGE SCALE GENOMIC DNA]</scope>
    <source>
        <strain evidence="4 5">SZMC22713</strain>
    </source>
</reference>
<feature type="repeat" description="WD" evidence="3">
    <location>
        <begin position="443"/>
        <end position="484"/>
    </location>
</feature>
<dbReference type="PRINTS" id="PR00319">
    <property type="entry name" value="GPROTEINB"/>
</dbReference>
<protein>
    <submittedName>
        <fullName evidence="4">WD40 repeat-like protein</fullName>
    </submittedName>
</protein>
<dbReference type="InterPro" id="IPR001632">
    <property type="entry name" value="WD40_G-protein_beta-like"/>
</dbReference>
<feature type="repeat" description="WD" evidence="3">
    <location>
        <begin position="400"/>
        <end position="432"/>
    </location>
</feature>
<feature type="repeat" description="WD" evidence="3">
    <location>
        <begin position="567"/>
        <end position="599"/>
    </location>
</feature>
<dbReference type="Gene3D" id="2.130.10.10">
    <property type="entry name" value="YVTN repeat-like/Quinoprotein amine dehydrogenase"/>
    <property type="match status" value="3"/>
</dbReference>
<feature type="repeat" description="WD" evidence="3">
    <location>
        <begin position="358"/>
        <end position="399"/>
    </location>
</feature>
<dbReference type="STRING" id="50990.A0A4Y7PJ03"/>
<dbReference type="InterPro" id="IPR020472">
    <property type="entry name" value="WD40_PAC1"/>
</dbReference>
<dbReference type="Proteomes" id="UP000294933">
    <property type="component" value="Unassembled WGS sequence"/>
</dbReference>
<evidence type="ECO:0000256" key="2">
    <source>
        <dbReference type="ARBA" id="ARBA00022737"/>
    </source>
</evidence>
<proteinExistence type="predicted"/>
<keyword evidence="5" id="KW-1185">Reference proteome</keyword>
<evidence type="ECO:0000256" key="3">
    <source>
        <dbReference type="PROSITE-ProRule" id="PRU00221"/>
    </source>
</evidence>
<feature type="repeat" description="WD" evidence="3">
    <location>
        <begin position="315"/>
        <end position="356"/>
    </location>
</feature>
<dbReference type="SMART" id="SM00320">
    <property type="entry name" value="WD40"/>
    <property type="match status" value="7"/>
</dbReference>